<evidence type="ECO:0000256" key="6">
    <source>
        <dbReference type="ARBA" id="ARBA00023110"/>
    </source>
</evidence>
<comment type="caution">
    <text evidence="15">The sequence shown here is derived from an EMBL/GenBank/DDBJ whole genome shotgun (WGS) entry which is preliminary data.</text>
</comment>
<feature type="domain" description="PPIase FKBP-type" evidence="14">
    <location>
        <begin position="182"/>
        <end position="235"/>
    </location>
</feature>
<dbReference type="GO" id="GO:0051301">
    <property type="term" value="P:cell division"/>
    <property type="evidence" value="ECO:0007669"/>
    <property type="project" value="UniProtKB-KW"/>
</dbReference>
<evidence type="ECO:0000313" key="15">
    <source>
        <dbReference type="EMBL" id="OZG56120.1"/>
    </source>
</evidence>
<evidence type="ECO:0000313" key="16">
    <source>
        <dbReference type="Proteomes" id="UP000228976"/>
    </source>
</evidence>
<name>A0A261FAD8_9BIFI</name>
<dbReference type="SUPFAM" id="SSF54534">
    <property type="entry name" value="FKBP-like"/>
    <property type="match status" value="1"/>
</dbReference>
<keyword evidence="5 11" id="KW-0132">Cell division</keyword>
<dbReference type="PANTHER" id="PTHR30560">
    <property type="entry name" value="TRIGGER FACTOR CHAPERONE AND PEPTIDYL-PROLYL CIS/TRANS ISOMERASE"/>
    <property type="match status" value="1"/>
</dbReference>
<sequence>MRREKHKKLFEELEFRVRTTVKKLEPTKVKMTVTVDQKELDPYLDQTRQRIASQVNVPGFRKGHVPAAVLDARFGFAAIVSEAVNDAVPELYAKAAQKRELHPMDQPKLDVEAVPMKADDDTKLKFTAEVEVRPEFTLPSLEGMEVEIPAAEVKDEDVAERLEGLRKRFGTLVGVDRAAQKGDFVNIDLTATIDGEQVDSQSGVSYQIGSGNMLEGMDDALETLTAGEKTSFEAPLASGEHAGEKASIEVTVNSVKEEQLPELNDDFAQEASEFDTLDELKESVKKAAEQDAKGRQLQEARDAFIAKLEEGLDIPVPAGVAKQLSDDHINQLPKDASEENKKAAADEAEKELRDQMVLDQLSEDLKIEVSQNDVTDFLATIAQQYGIDPGQFIQSIVRQGQLGSAVTEVGRSKGMVAGMRQVTFKTSDGTVVDFSEYLPADEPETSDEEASAQAAAAAASIADSMTAASK</sequence>
<evidence type="ECO:0000256" key="7">
    <source>
        <dbReference type="ARBA" id="ARBA00023186"/>
    </source>
</evidence>
<dbReference type="PROSITE" id="PS50059">
    <property type="entry name" value="FKBP_PPIASE"/>
    <property type="match status" value="1"/>
</dbReference>
<dbReference type="Gene3D" id="3.10.50.40">
    <property type="match status" value="1"/>
</dbReference>
<evidence type="ECO:0000256" key="5">
    <source>
        <dbReference type="ARBA" id="ARBA00022618"/>
    </source>
</evidence>
<dbReference type="GO" id="GO:0043022">
    <property type="term" value="F:ribosome binding"/>
    <property type="evidence" value="ECO:0007669"/>
    <property type="project" value="TreeGrafter"/>
</dbReference>
<gene>
    <name evidence="11" type="primary">tig</name>
    <name evidence="15" type="ORF">AEAE_0608</name>
</gene>
<evidence type="ECO:0000256" key="11">
    <source>
        <dbReference type="HAMAP-Rule" id="MF_00303"/>
    </source>
</evidence>
<evidence type="ECO:0000256" key="10">
    <source>
        <dbReference type="ARBA" id="ARBA00029986"/>
    </source>
</evidence>
<dbReference type="GO" id="GO:0051083">
    <property type="term" value="P:'de novo' cotranslational protein folding"/>
    <property type="evidence" value="ECO:0007669"/>
    <property type="project" value="TreeGrafter"/>
</dbReference>
<evidence type="ECO:0000256" key="8">
    <source>
        <dbReference type="ARBA" id="ARBA00023235"/>
    </source>
</evidence>
<dbReference type="HAMAP" id="MF_00303">
    <property type="entry name" value="Trigger_factor_Tig"/>
    <property type="match status" value="1"/>
</dbReference>
<comment type="domain">
    <text evidence="11">Consists of 3 domains; the N-terminus binds the ribosome, the middle domain has PPIase activity, while the C-terminus has intrinsic chaperone activity on its own.</text>
</comment>
<dbReference type="Proteomes" id="UP000228976">
    <property type="component" value="Unassembled WGS sequence"/>
</dbReference>
<dbReference type="SUPFAM" id="SSF109998">
    <property type="entry name" value="Triger factor/SurA peptide-binding domain-like"/>
    <property type="match status" value="1"/>
</dbReference>
<dbReference type="Pfam" id="PF05697">
    <property type="entry name" value="Trigger_N"/>
    <property type="match status" value="1"/>
</dbReference>
<evidence type="ECO:0000259" key="14">
    <source>
        <dbReference type="PROSITE" id="PS50059"/>
    </source>
</evidence>
<dbReference type="InterPro" id="IPR005215">
    <property type="entry name" value="Trig_fac"/>
</dbReference>
<dbReference type="EMBL" id="MWWU01000002">
    <property type="protein sequence ID" value="OZG56120.1"/>
    <property type="molecule type" value="Genomic_DNA"/>
</dbReference>
<dbReference type="Pfam" id="PF05698">
    <property type="entry name" value="Trigger_C"/>
    <property type="match status" value="1"/>
</dbReference>
<keyword evidence="11" id="KW-0963">Cytoplasm</keyword>
<comment type="function">
    <text evidence="11">Involved in protein export. Acts as a chaperone by maintaining the newly synthesized protein in an open conformation. Functions as a peptidyl-prolyl cis-trans isomerase.</text>
</comment>
<dbReference type="SUPFAM" id="SSF102735">
    <property type="entry name" value="Trigger factor ribosome-binding domain"/>
    <property type="match status" value="1"/>
</dbReference>
<dbReference type="PIRSF" id="PIRSF003095">
    <property type="entry name" value="Trigger_factor"/>
    <property type="match status" value="1"/>
</dbReference>
<comment type="catalytic activity">
    <reaction evidence="1 11 12">
        <text>[protein]-peptidylproline (omega=180) = [protein]-peptidylproline (omega=0)</text>
        <dbReference type="Rhea" id="RHEA:16237"/>
        <dbReference type="Rhea" id="RHEA-COMP:10747"/>
        <dbReference type="Rhea" id="RHEA-COMP:10748"/>
        <dbReference type="ChEBI" id="CHEBI:83833"/>
        <dbReference type="ChEBI" id="CHEBI:83834"/>
        <dbReference type="EC" id="5.2.1.8"/>
    </reaction>
</comment>
<keyword evidence="6 11" id="KW-0697">Rotamase</keyword>
<dbReference type="InterPro" id="IPR001179">
    <property type="entry name" value="PPIase_FKBP_dom"/>
</dbReference>
<organism evidence="15 16">
    <name type="scientific">Aeriscardovia aeriphila</name>
    <dbReference type="NCBI Taxonomy" id="218139"/>
    <lineage>
        <taxon>Bacteria</taxon>
        <taxon>Bacillati</taxon>
        <taxon>Actinomycetota</taxon>
        <taxon>Actinomycetes</taxon>
        <taxon>Bifidobacteriales</taxon>
        <taxon>Bifidobacteriaceae</taxon>
        <taxon>Aeriscardovia</taxon>
    </lineage>
</organism>
<evidence type="ECO:0000256" key="13">
    <source>
        <dbReference type="RuleBase" id="RU003914"/>
    </source>
</evidence>
<comment type="subcellular location">
    <subcellularLocation>
        <location evidence="11">Cytoplasm</location>
    </subcellularLocation>
    <text evidence="11">About half TF is bound to the ribosome near the polypeptide exit tunnel while the other half is free in the cytoplasm.</text>
</comment>
<dbReference type="NCBIfam" id="TIGR00115">
    <property type="entry name" value="tig"/>
    <property type="match status" value="1"/>
</dbReference>
<keyword evidence="8 11" id="KW-0413">Isomerase</keyword>
<dbReference type="Gene3D" id="3.30.70.1050">
    <property type="entry name" value="Trigger factor ribosome-binding domain"/>
    <property type="match status" value="1"/>
</dbReference>
<accession>A0A261FAD8</accession>
<dbReference type="GO" id="GO:0043335">
    <property type="term" value="P:protein unfolding"/>
    <property type="evidence" value="ECO:0007669"/>
    <property type="project" value="TreeGrafter"/>
</dbReference>
<dbReference type="Gene3D" id="1.10.3120.10">
    <property type="entry name" value="Trigger factor, C-terminal domain"/>
    <property type="match status" value="1"/>
</dbReference>
<comment type="similarity">
    <text evidence="2 11 13">Belongs to the FKBP-type PPIase family. Tig subfamily.</text>
</comment>
<dbReference type="PANTHER" id="PTHR30560:SF3">
    <property type="entry name" value="TRIGGER FACTOR-LIKE PROTEIN TIG, CHLOROPLASTIC"/>
    <property type="match status" value="1"/>
</dbReference>
<evidence type="ECO:0000256" key="2">
    <source>
        <dbReference type="ARBA" id="ARBA00005464"/>
    </source>
</evidence>
<dbReference type="Pfam" id="PF00254">
    <property type="entry name" value="FKBP_C"/>
    <property type="match status" value="1"/>
</dbReference>
<evidence type="ECO:0000256" key="9">
    <source>
        <dbReference type="ARBA" id="ARBA00023306"/>
    </source>
</evidence>
<proteinExistence type="inferred from homology"/>
<evidence type="ECO:0000256" key="3">
    <source>
        <dbReference type="ARBA" id="ARBA00013194"/>
    </source>
</evidence>
<dbReference type="GO" id="GO:0005737">
    <property type="term" value="C:cytoplasm"/>
    <property type="evidence" value="ECO:0007669"/>
    <property type="project" value="UniProtKB-SubCell"/>
</dbReference>
<keyword evidence="16" id="KW-1185">Reference proteome</keyword>
<dbReference type="InterPro" id="IPR027304">
    <property type="entry name" value="Trigger_fact/SurA_dom_sf"/>
</dbReference>
<keyword evidence="7 11" id="KW-0143">Chaperone</keyword>
<evidence type="ECO:0000256" key="4">
    <source>
        <dbReference type="ARBA" id="ARBA00016902"/>
    </source>
</evidence>
<dbReference type="GO" id="GO:0015031">
    <property type="term" value="P:protein transport"/>
    <property type="evidence" value="ECO:0007669"/>
    <property type="project" value="UniProtKB-UniRule"/>
</dbReference>
<dbReference type="GO" id="GO:0003755">
    <property type="term" value="F:peptidyl-prolyl cis-trans isomerase activity"/>
    <property type="evidence" value="ECO:0007669"/>
    <property type="project" value="UniProtKB-UniRule"/>
</dbReference>
<dbReference type="InterPro" id="IPR046357">
    <property type="entry name" value="PPIase_dom_sf"/>
</dbReference>
<dbReference type="AlphaFoldDB" id="A0A261FAD8"/>
<dbReference type="EC" id="5.2.1.8" evidence="3 11"/>
<dbReference type="InterPro" id="IPR036611">
    <property type="entry name" value="Trigger_fac_ribosome-bd_sf"/>
</dbReference>
<dbReference type="GO" id="GO:0044183">
    <property type="term" value="F:protein folding chaperone"/>
    <property type="evidence" value="ECO:0007669"/>
    <property type="project" value="TreeGrafter"/>
</dbReference>
<dbReference type="InterPro" id="IPR037041">
    <property type="entry name" value="Trigger_fac_C_sf"/>
</dbReference>
<evidence type="ECO:0000256" key="12">
    <source>
        <dbReference type="PROSITE-ProRule" id="PRU00277"/>
    </source>
</evidence>
<keyword evidence="9 11" id="KW-0131">Cell cycle</keyword>
<reference evidence="15 16" key="1">
    <citation type="journal article" date="2017" name="BMC Genomics">
        <title>Comparative genomic and phylogenomic analyses of the Bifidobacteriaceae family.</title>
        <authorList>
            <person name="Lugli G.A."/>
            <person name="Milani C."/>
            <person name="Turroni F."/>
            <person name="Duranti S."/>
            <person name="Mancabelli L."/>
            <person name="Mangifesta M."/>
            <person name="Ferrario C."/>
            <person name="Modesto M."/>
            <person name="Mattarelli P."/>
            <person name="Jiri K."/>
            <person name="van Sinderen D."/>
            <person name="Ventura M."/>
        </authorList>
    </citation>
    <scope>NUCLEOTIDE SEQUENCE [LARGE SCALE GENOMIC DNA]</scope>
    <source>
        <strain evidence="15 16">LMG 21773</strain>
    </source>
</reference>
<dbReference type="InterPro" id="IPR008880">
    <property type="entry name" value="Trigger_fac_C"/>
</dbReference>
<dbReference type="InterPro" id="IPR008881">
    <property type="entry name" value="Trigger_fac_ribosome-bd_bac"/>
</dbReference>
<protein>
    <recommendedName>
        <fullName evidence="4 11">Trigger factor</fullName>
        <shortName evidence="11">TF</shortName>
        <ecNumber evidence="3 11">5.2.1.8</ecNumber>
    </recommendedName>
    <alternativeName>
        <fullName evidence="10 11">PPIase</fullName>
    </alternativeName>
</protein>
<evidence type="ECO:0000256" key="1">
    <source>
        <dbReference type="ARBA" id="ARBA00000971"/>
    </source>
</evidence>